<dbReference type="OrthoDB" id="310853at2759"/>
<sequence>MVFVQQALRQRRVADAVGLYRAARGLWPSAGIFGKDDIAAEDEFLEIRAIYFTDLEKNLHLCFLKQIEKIWKKYREQEYGPELEEDYDAEQDKLGEEGSLSDPDDVQSRAVEIDFHFNEYVAKFARVDVLKWLSFQ</sequence>
<feature type="region of interest" description="Disordered" evidence="1">
    <location>
        <begin position="85"/>
        <end position="105"/>
    </location>
</feature>
<evidence type="ECO:0000313" key="4">
    <source>
        <dbReference type="WBParaSite" id="GPUH_0000229001-mRNA-1"/>
    </source>
</evidence>
<reference evidence="4" key="1">
    <citation type="submission" date="2016-06" db="UniProtKB">
        <authorList>
            <consortium name="WormBaseParasite"/>
        </authorList>
    </citation>
    <scope>IDENTIFICATION</scope>
</reference>
<evidence type="ECO:0000313" key="2">
    <source>
        <dbReference type="EMBL" id="VDK33290.1"/>
    </source>
</evidence>
<dbReference type="WBParaSite" id="GPUH_0000229001-mRNA-1">
    <property type="protein sequence ID" value="GPUH_0000229001-mRNA-1"/>
    <property type="gene ID" value="GPUH_0000229001"/>
</dbReference>
<dbReference type="AlphaFoldDB" id="A0A183D0P4"/>
<gene>
    <name evidence="2" type="ORF">GPUH_LOCUS2284</name>
</gene>
<protein>
    <submittedName>
        <fullName evidence="4">HAT family dimerization domain containing protein</fullName>
    </submittedName>
</protein>
<name>A0A183D0P4_9BILA</name>
<keyword evidence="3" id="KW-1185">Reference proteome</keyword>
<dbReference type="EMBL" id="UYRT01003332">
    <property type="protein sequence ID" value="VDK33290.1"/>
    <property type="molecule type" value="Genomic_DNA"/>
</dbReference>
<reference evidence="2 3" key="2">
    <citation type="submission" date="2018-11" db="EMBL/GenBank/DDBJ databases">
        <authorList>
            <consortium name="Pathogen Informatics"/>
        </authorList>
    </citation>
    <scope>NUCLEOTIDE SEQUENCE [LARGE SCALE GENOMIC DNA]</scope>
</reference>
<proteinExistence type="predicted"/>
<organism evidence="4">
    <name type="scientific">Gongylonema pulchrum</name>
    <dbReference type="NCBI Taxonomy" id="637853"/>
    <lineage>
        <taxon>Eukaryota</taxon>
        <taxon>Metazoa</taxon>
        <taxon>Ecdysozoa</taxon>
        <taxon>Nematoda</taxon>
        <taxon>Chromadorea</taxon>
        <taxon>Rhabditida</taxon>
        <taxon>Spirurina</taxon>
        <taxon>Spiruromorpha</taxon>
        <taxon>Spiruroidea</taxon>
        <taxon>Gongylonematidae</taxon>
        <taxon>Gongylonema</taxon>
    </lineage>
</organism>
<evidence type="ECO:0000313" key="3">
    <source>
        <dbReference type="Proteomes" id="UP000271098"/>
    </source>
</evidence>
<accession>A0A183D0P4</accession>
<dbReference type="Proteomes" id="UP000271098">
    <property type="component" value="Unassembled WGS sequence"/>
</dbReference>
<evidence type="ECO:0000256" key="1">
    <source>
        <dbReference type="SAM" id="MobiDB-lite"/>
    </source>
</evidence>